<comment type="similarity">
    <text evidence="1 4 6">Belongs to the FtsZ family.</text>
</comment>
<dbReference type="PANTHER" id="PTHR30314">
    <property type="entry name" value="CELL DIVISION PROTEIN FTSZ-RELATED"/>
    <property type="match status" value="1"/>
</dbReference>
<dbReference type="InterPro" id="IPR003008">
    <property type="entry name" value="Tubulin_FtsZ_GTPase"/>
</dbReference>
<dbReference type="InterPro" id="IPR036525">
    <property type="entry name" value="Tubulin/FtsZ_GTPase_sf"/>
</dbReference>
<evidence type="ECO:0000259" key="8">
    <source>
        <dbReference type="SMART" id="SM00864"/>
    </source>
</evidence>
<keyword evidence="3 4" id="KW-0342">GTP-binding</keyword>
<feature type="binding site" evidence="4">
    <location>
        <position position="237"/>
    </location>
    <ligand>
        <name>GTP</name>
        <dbReference type="ChEBI" id="CHEBI:37565"/>
    </ligand>
</feature>
<dbReference type="GO" id="GO:0005737">
    <property type="term" value="C:cytoplasm"/>
    <property type="evidence" value="ECO:0007669"/>
    <property type="project" value="UniProtKB-SubCell"/>
</dbReference>
<evidence type="ECO:0000256" key="3">
    <source>
        <dbReference type="ARBA" id="ARBA00023134"/>
    </source>
</evidence>
<sequence length="418" mass="43468">MGCIVRASASRLLDSALASTADGRPGRSADAWKQLDASSYGTGGRAQFHQKEPPLLDLKHSQHETVIKIIGIGGAGGNAVNHMAASGLSGFEFICANTDAQALSFTRVERRIQLGESGLGAGSDPVVGRENALRERTIIADALKGANMVFLTAGMGGGTGTGAAPVVAEVAREMGILTVGVVSKPFEFEGPRRMRVAEEGIALLAKCVDSLVIVLNSRLEEVLGDDITQKQAFAAADEVLSKAVSGIAEIITVPGMINVDFEDVRTVMRQTGIAMMGSAQHSGDDRAVKAAEEAISCPLLDGSNLHAARGLLVNITASEETLKLRETKQVMNVICAQVSDDAIIKFGAVFDDALGDAMRVTVVATGLNRPSDLANGARRSAISRLTPGGSLGPGAPNLVRGSGLREPPPQSPLRQIAS</sequence>
<proteinExistence type="inferred from homology"/>
<protein>
    <recommendedName>
        <fullName evidence="4 5">Cell division protein FtsZ</fullName>
    </recommendedName>
</protein>
<dbReference type="NCBIfam" id="TIGR00065">
    <property type="entry name" value="ftsZ"/>
    <property type="match status" value="1"/>
</dbReference>
<dbReference type="HAMAP" id="MF_00909">
    <property type="entry name" value="FtsZ"/>
    <property type="match status" value="1"/>
</dbReference>
<dbReference type="InterPro" id="IPR018316">
    <property type="entry name" value="Tubulin/FtsZ_2-layer-sand-dom"/>
</dbReference>
<gene>
    <name evidence="4 10" type="primary">ftsZ</name>
    <name evidence="10" type="ORF">GJ700_08110</name>
</gene>
<evidence type="ECO:0000256" key="5">
    <source>
        <dbReference type="NCBIfam" id="TIGR00065"/>
    </source>
</evidence>
<dbReference type="SUPFAM" id="SSF55307">
    <property type="entry name" value="Tubulin C-terminal domain-like"/>
    <property type="match status" value="1"/>
</dbReference>
<feature type="binding site" evidence="4">
    <location>
        <position position="189"/>
    </location>
    <ligand>
        <name>GTP</name>
        <dbReference type="ChEBI" id="CHEBI:37565"/>
    </ligand>
</feature>
<dbReference type="Proteomes" id="UP000446768">
    <property type="component" value="Unassembled WGS sequence"/>
</dbReference>
<feature type="binding site" evidence="4">
    <location>
        <begin position="158"/>
        <end position="160"/>
    </location>
    <ligand>
        <name>GTP</name>
        <dbReference type="ChEBI" id="CHEBI:37565"/>
    </ligand>
</feature>
<dbReference type="Gene3D" id="3.40.50.1440">
    <property type="entry name" value="Tubulin/FtsZ, GTPase domain"/>
    <property type="match status" value="1"/>
</dbReference>
<evidence type="ECO:0000256" key="7">
    <source>
        <dbReference type="SAM" id="MobiDB-lite"/>
    </source>
</evidence>
<dbReference type="GO" id="GO:0043093">
    <property type="term" value="P:FtsZ-dependent cytokinesis"/>
    <property type="evidence" value="ECO:0007669"/>
    <property type="project" value="UniProtKB-UniRule"/>
</dbReference>
<dbReference type="PRINTS" id="PR00423">
    <property type="entry name" value="CELLDVISFTSZ"/>
</dbReference>
<dbReference type="Gene3D" id="3.30.1330.20">
    <property type="entry name" value="Tubulin/FtsZ, C-terminal domain"/>
    <property type="match status" value="1"/>
</dbReference>
<evidence type="ECO:0000256" key="2">
    <source>
        <dbReference type="ARBA" id="ARBA00022741"/>
    </source>
</evidence>
<dbReference type="GO" id="GO:0005525">
    <property type="term" value="F:GTP binding"/>
    <property type="evidence" value="ECO:0007669"/>
    <property type="project" value="UniProtKB-UniRule"/>
</dbReference>
<dbReference type="SMART" id="SM00864">
    <property type="entry name" value="Tubulin"/>
    <property type="match status" value="1"/>
</dbReference>
<keyword evidence="4 6" id="KW-0132">Cell division</keyword>
<evidence type="ECO:0000313" key="11">
    <source>
        <dbReference type="Proteomes" id="UP000446768"/>
    </source>
</evidence>
<dbReference type="InterPro" id="IPR008280">
    <property type="entry name" value="Tub_FtsZ_C"/>
</dbReference>
<comment type="subcellular location">
    <subcellularLocation>
        <location evidence="4">Cytoplasm</location>
    </subcellularLocation>
    <text evidence="4">Assembles at midcell at the inner surface of the cytoplasmic membrane.</text>
</comment>
<keyword evidence="11" id="KW-1185">Reference proteome</keyword>
<keyword evidence="4" id="KW-0963">Cytoplasm</keyword>
<feature type="domain" description="Tubulin/FtsZ 2-layer sandwich" evidence="9">
    <location>
        <begin position="257"/>
        <end position="376"/>
    </location>
</feature>
<dbReference type="InterPro" id="IPR037103">
    <property type="entry name" value="Tubulin/FtsZ-like_C"/>
</dbReference>
<feature type="domain" description="Tubulin/FtsZ GTPase" evidence="8">
    <location>
        <begin position="66"/>
        <end position="255"/>
    </location>
</feature>
<dbReference type="InterPro" id="IPR000158">
    <property type="entry name" value="Cell_div_FtsZ"/>
</dbReference>
<dbReference type="Pfam" id="PF12327">
    <property type="entry name" value="FtsZ_C"/>
    <property type="match status" value="1"/>
</dbReference>
<dbReference type="GO" id="GO:0000917">
    <property type="term" value="P:division septum assembly"/>
    <property type="evidence" value="ECO:0007669"/>
    <property type="project" value="UniProtKB-KW"/>
</dbReference>
<keyword evidence="4 6" id="KW-0717">Septation</keyword>
<evidence type="ECO:0000259" key="9">
    <source>
        <dbReference type="SMART" id="SM00865"/>
    </source>
</evidence>
<dbReference type="GO" id="GO:0003924">
    <property type="term" value="F:GTPase activity"/>
    <property type="evidence" value="ECO:0007669"/>
    <property type="project" value="UniProtKB-UniRule"/>
</dbReference>
<dbReference type="Pfam" id="PF00091">
    <property type="entry name" value="Tubulin"/>
    <property type="match status" value="1"/>
</dbReference>
<accession>A0A7X2IKJ9</accession>
<dbReference type="InterPro" id="IPR020805">
    <property type="entry name" value="Cell_div_FtsZ_CS"/>
</dbReference>
<feature type="binding site" evidence="4">
    <location>
        <position position="193"/>
    </location>
    <ligand>
        <name>GTP</name>
        <dbReference type="ChEBI" id="CHEBI:37565"/>
    </ligand>
</feature>
<evidence type="ECO:0000256" key="6">
    <source>
        <dbReference type="RuleBase" id="RU000631"/>
    </source>
</evidence>
<feature type="binding site" evidence="4">
    <location>
        <begin position="74"/>
        <end position="78"/>
    </location>
    <ligand>
        <name>GTP</name>
        <dbReference type="ChEBI" id="CHEBI:37565"/>
    </ligand>
</feature>
<evidence type="ECO:0000256" key="1">
    <source>
        <dbReference type="ARBA" id="ARBA00009690"/>
    </source>
</evidence>
<reference evidence="10 11" key="1">
    <citation type="submission" date="2019-11" db="EMBL/GenBank/DDBJ databases">
        <title>Novel species isolated from a subtropical stream in China.</title>
        <authorList>
            <person name="Lu H."/>
        </authorList>
    </citation>
    <scope>NUCLEOTIDE SEQUENCE [LARGE SCALE GENOMIC DNA]</scope>
    <source>
        <strain evidence="10 11">FT92W</strain>
    </source>
</reference>
<keyword evidence="2 4" id="KW-0547">Nucleotide-binding</keyword>
<name>A0A7X2IKJ9_9BURK</name>
<dbReference type="AlphaFoldDB" id="A0A7X2IKJ9"/>
<dbReference type="SUPFAM" id="SSF52490">
    <property type="entry name" value="Tubulin nucleotide-binding domain-like"/>
    <property type="match status" value="1"/>
</dbReference>
<dbReference type="GO" id="GO:0032153">
    <property type="term" value="C:cell division site"/>
    <property type="evidence" value="ECO:0007669"/>
    <property type="project" value="UniProtKB-UniRule"/>
</dbReference>
<evidence type="ECO:0000313" key="10">
    <source>
        <dbReference type="EMBL" id="MRV71689.1"/>
    </source>
</evidence>
<evidence type="ECO:0000256" key="4">
    <source>
        <dbReference type="HAMAP-Rule" id="MF_00909"/>
    </source>
</evidence>
<comment type="subunit">
    <text evidence="4">Homodimer. Polymerizes to form a dynamic ring structure in a strictly GTP-dependent manner. Interacts directly with several other division proteins.</text>
</comment>
<dbReference type="CDD" id="cd02201">
    <property type="entry name" value="FtsZ_type1"/>
    <property type="match status" value="1"/>
</dbReference>
<dbReference type="PANTHER" id="PTHR30314:SF3">
    <property type="entry name" value="MITOCHONDRIAL DIVISION PROTEIN FSZA"/>
    <property type="match status" value="1"/>
</dbReference>
<comment type="function">
    <text evidence="4 6">Essential cell division protein that forms a contractile ring structure (Z ring) at the future cell division site. The regulation of the ring assembly controls the timing and the location of cell division. One of the functions of the FtsZ ring is to recruit other cell division proteins to the septum to produce a new cell wall between the dividing cells. Binds GTP and shows GTPase activity.</text>
</comment>
<dbReference type="SMART" id="SM00865">
    <property type="entry name" value="Tubulin_C"/>
    <property type="match status" value="1"/>
</dbReference>
<dbReference type="EMBL" id="WKJJ01000004">
    <property type="protein sequence ID" value="MRV71689.1"/>
    <property type="molecule type" value="Genomic_DNA"/>
</dbReference>
<dbReference type="InterPro" id="IPR024757">
    <property type="entry name" value="FtsZ_C"/>
</dbReference>
<feature type="region of interest" description="Disordered" evidence="7">
    <location>
        <begin position="384"/>
        <end position="418"/>
    </location>
</feature>
<dbReference type="InterPro" id="IPR045061">
    <property type="entry name" value="FtsZ/CetZ"/>
</dbReference>
<comment type="caution">
    <text evidence="10">The sequence shown here is derived from an EMBL/GenBank/DDBJ whole genome shotgun (WGS) entry which is preliminary data.</text>
</comment>
<organism evidence="10 11">
    <name type="scientific">Pseudoduganella rivuli</name>
    <dbReference type="NCBI Taxonomy" id="2666085"/>
    <lineage>
        <taxon>Bacteria</taxon>
        <taxon>Pseudomonadati</taxon>
        <taxon>Pseudomonadota</taxon>
        <taxon>Betaproteobacteria</taxon>
        <taxon>Burkholderiales</taxon>
        <taxon>Oxalobacteraceae</taxon>
        <taxon>Telluria group</taxon>
        <taxon>Pseudoduganella</taxon>
    </lineage>
</organism>
<dbReference type="GO" id="GO:0051258">
    <property type="term" value="P:protein polymerization"/>
    <property type="evidence" value="ECO:0007669"/>
    <property type="project" value="UniProtKB-UniRule"/>
</dbReference>
<keyword evidence="4 6" id="KW-0131">Cell cycle</keyword>
<dbReference type="FunFam" id="3.40.50.1440:FF:000001">
    <property type="entry name" value="Cell division protein FtsZ"/>
    <property type="match status" value="1"/>
</dbReference>
<dbReference type="PROSITE" id="PS01135">
    <property type="entry name" value="FTSZ_2"/>
    <property type="match status" value="1"/>
</dbReference>